<feature type="domain" description="HTH deoR-type" evidence="3">
    <location>
        <begin position="22"/>
        <end position="77"/>
    </location>
</feature>
<evidence type="ECO:0000313" key="4">
    <source>
        <dbReference type="EMBL" id="KIP63191.1"/>
    </source>
</evidence>
<keyword evidence="5" id="KW-1185">Reference proteome</keyword>
<reference evidence="4 5" key="1">
    <citation type="submission" date="2015-01" db="EMBL/GenBank/DDBJ databases">
        <title>Comparative genomics of non-oral Prevotella species.</title>
        <authorList>
            <person name="Accetto T."/>
            <person name="Nograsek B."/>
            <person name="Avgustin G."/>
        </authorList>
    </citation>
    <scope>NUCLEOTIDE SEQUENCE [LARGE SCALE GENOMIC DNA]</scope>
    <source>
        <strain evidence="4 5">P5-119</strain>
    </source>
</reference>
<dbReference type="RefSeq" id="WP_042518467.1">
    <property type="nucleotide sequence ID" value="NZ_JXQI01000068.1"/>
</dbReference>
<proteinExistence type="predicted"/>
<evidence type="ECO:0000313" key="5">
    <source>
        <dbReference type="Proteomes" id="UP000032046"/>
    </source>
</evidence>
<name>A0A0D0J0V9_9BACT</name>
<dbReference type="Pfam" id="PF01047">
    <property type="entry name" value="MarR"/>
    <property type="match status" value="1"/>
</dbReference>
<dbReference type="OrthoDB" id="9807907at2"/>
<accession>A0A0D0J0V9</accession>
<keyword evidence="2" id="KW-0804">Transcription</keyword>
<dbReference type="Proteomes" id="UP000032046">
    <property type="component" value="Unassembled WGS sequence"/>
</dbReference>
<dbReference type="GO" id="GO:0003700">
    <property type="term" value="F:DNA-binding transcription factor activity"/>
    <property type="evidence" value="ECO:0007669"/>
    <property type="project" value="InterPro"/>
</dbReference>
<evidence type="ECO:0000256" key="1">
    <source>
        <dbReference type="ARBA" id="ARBA00023015"/>
    </source>
</evidence>
<dbReference type="AlphaFoldDB" id="A0A0D0J0V9"/>
<sequence>MQVKLTLHIQNEPTNEPVNEPVNERQQTILSIMKQSPSIIREDLANKLGISLATLKRELTSLRKEGYITRNGSDKNGQWIVVSK</sequence>
<dbReference type="InterPro" id="IPR036388">
    <property type="entry name" value="WH-like_DNA-bd_sf"/>
</dbReference>
<dbReference type="Gene3D" id="1.10.10.10">
    <property type="entry name" value="Winged helix-like DNA-binding domain superfamily/Winged helix DNA-binding domain"/>
    <property type="match status" value="1"/>
</dbReference>
<evidence type="ECO:0000259" key="3">
    <source>
        <dbReference type="PROSITE" id="PS51000"/>
    </source>
</evidence>
<keyword evidence="1" id="KW-0805">Transcription regulation</keyword>
<protein>
    <recommendedName>
        <fullName evidence="3">HTH deoR-type domain-containing protein</fullName>
    </recommendedName>
</protein>
<comment type="caution">
    <text evidence="4">The sequence shown here is derived from an EMBL/GenBank/DDBJ whole genome shotgun (WGS) entry which is preliminary data.</text>
</comment>
<gene>
    <name evidence="4" type="ORF">ST44_04570</name>
</gene>
<dbReference type="PROSITE" id="PS51000">
    <property type="entry name" value="HTH_DEOR_2"/>
    <property type="match status" value="1"/>
</dbReference>
<organism evidence="4 5">
    <name type="scientific">Prevotella pectinovora</name>
    <dbReference type="NCBI Taxonomy" id="1602169"/>
    <lineage>
        <taxon>Bacteria</taxon>
        <taxon>Pseudomonadati</taxon>
        <taxon>Bacteroidota</taxon>
        <taxon>Bacteroidia</taxon>
        <taxon>Bacteroidales</taxon>
        <taxon>Prevotellaceae</taxon>
        <taxon>Prevotella</taxon>
    </lineage>
</organism>
<dbReference type="InterPro" id="IPR001034">
    <property type="entry name" value="DeoR_HTH"/>
</dbReference>
<dbReference type="EMBL" id="JXQK01000046">
    <property type="protein sequence ID" value="KIP63191.1"/>
    <property type="molecule type" value="Genomic_DNA"/>
</dbReference>
<dbReference type="InterPro" id="IPR000835">
    <property type="entry name" value="HTH_MarR-typ"/>
</dbReference>
<evidence type="ECO:0000256" key="2">
    <source>
        <dbReference type="ARBA" id="ARBA00023163"/>
    </source>
</evidence>
<dbReference type="STRING" id="1602171.ST44_04570"/>
<dbReference type="InterPro" id="IPR036390">
    <property type="entry name" value="WH_DNA-bd_sf"/>
</dbReference>
<dbReference type="SUPFAM" id="SSF46785">
    <property type="entry name" value="Winged helix' DNA-binding domain"/>
    <property type="match status" value="1"/>
</dbReference>